<keyword evidence="3" id="KW-1185">Reference proteome</keyword>
<dbReference type="AlphaFoldDB" id="A0A166WE53"/>
<dbReference type="GO" id="GO:0016747">
    <property type="term" value="F:acyltransferase activity, transferring groups other than amino-acyl groups"/>
    <property type="evidence" value="ECO:0007669"/>
    <property type="project" value="InterPro"/>
</dbReference>
<dbReference type="EMBL" id="KV417482">
    <property type="protein sequence ID" value="KZP33669.1"/>
    <property type="molecule type" value="Genomic_DNA"/>
</dbReference>
<reference evidence="2 3" key="1">
    <citation type="journal article" date="2016" name="Mol. Biol. Evol.">
        <title>Comparative Genomics of Early-Diverging Mushroom-Forming Fungi Provides Insights into the Origins of Lignocellulose Decay Capabilities.</title>
        <authorList>
            <person name="Nagy L.G."/>
            <person name="Riley R."/>
            <person name="Tritt A."/>
            <person name="Adam C."/>
            <person name="Daum C."/>
            <person name="Floudas D."/>
            <person name="Sun H."/>
            <person name="Yadav J.S."/>
            <person name="Pangilinan J."/>
            <person name="Larsson K.H."/>
            <person name="Matsuura K."/>
            <person name="Barry K."/>
            <person name="Labutti K."/>
            <person name="Kuo R."/>
            <person name="Ohm R.A."/>
            <person name="Bhattacharya S.S."/>
            <person name="Shirouzu T."/>
            <person name="Yoshinaga Y."/>
            <person name="Martin F.M."/>
            <person name="Grigoriev I.V."/>
            <person name="Hibbett D.S."/>
        </authorList>
    </citation>
    <scope>NUCLEOTIDE SEQUENCE [LARGE SCALE GENOMIC DNA]</scope>
    <source>
        <strain evidence="2 3">CBS 109695</strain>
    </source>
</reference>
<dbReference type="Proteomes" id="UP000076532">
    <property type="component" value="Unassembled WGS sequence"/>
</dbReference>
<organism evidence="2 3">
    <name type="scientific">Athelia psychrophila</name>
    <dbReference type="NCBI Taxonomy" id="1759441"/>
    <lineage>
        <taxon>Eukaryota</taxon>
        <taxon>Fungi</taxon>
        <taxon>Dikarya</taxon>
        <taxon>Basidiomycota</taxon>
        <taxon>Agaricomycotina</taxon>
        <taxon>Agaricomycetes</taxon>
        <taxon>Agaricomycetidae</taxon>
        <taxon>Atheliales</taxon>
        <taxon>Atheliaceae</taxon>
        <taxon>Athelia</taxon>
    </lineage>
</organism>
<dbReference type="OrthoDB" id="630895at2759"/>
<name>A0A166WE53_9AGAM</name>
<dbReference type="SUPFAM" id="SSF55729">
    <property type="entry name" value="Acyl-CoA N-acyltransferases (Nat)"/>
    <property type="match status" value="1"/>
</dbReference>
<sequence>MAPATPQDICKHTLHTSRLTLHIYDTSEVDQSTLILNVFNDPIMVSNVGDYGLRNNDSVVSICAAFHLRPNAHHTILSTECFCYVIHLGVDVPASDTASMIGMISLAQRDDESAPDIGWGLLNQFAGNGYATEASKEALRHWSQDLLGLKKIICFISVENEASRQVALKIGLEEIGGKVVDQETGKESLVFILPGMTAEPEDTK</sequence>
<feature type="domain" description="N-acetyltransferase" evidence="1">
    <location>
        <begin position="78"/>
        <end position="172"/>
    </location>
</feature>
<dbReference type="InterPro" id="IPR016181">
    <property type="entry name" value="Acyl_CoA_acyltransferase"/>
</dbReference>
<dbReference type="InterPro" id="IPR051531">
    <property type="entry name" value="N-acetyltransferase"/>
</dbReference>
<evidence type="ECO:0000313" key="3">
    <source>
        <dbReference type="Proteomes" id="UP000076532"/>
    </source>
</evidence>
<dbReference type="PANTHER" id="PTHR43792:SF16">
    <property type="entry name" value="N-ACETYLTRANSFERASE DOMAIN-CONTAINING PROTEIN"/>
    <property type="match status" value="1"/>
</dbReference>
<gene>
    <name evidence="2" type="ORF">FIBSPDRAFT_943450</name>
</gene>
<protein>
    <recommendedName>
        <fullName evidence="1">N-acetyltransferase domain-containing protein</fullName>
    </recommendedName>
</protein>
<dbReference type="InterPro" id="IPR000182">
    <property type="entry name" value="GNAT_dom"/>
</dbReference>
<dbReference type="Pfam" id="PF13302">
    <property type="entry name" value="Acetyltransf_3"/>
    <property type="match status" value="1"/>
</dbReference>
<proteinExistence type="predicted"/>
<dbReference type="Gene3D" id="3.40.630.30">
    <property type="match status" value="1"/>
</dbReference>
<evidence type="ECO:0000313" key="2">
    <source>
        <dbReference type="EMBL" id="KZP33669.1"/>
    </source>
</evidence>
<accession>A0A166WE53</accession>
<evidence type="ECO:0000259" key="1">
    <source>
        <dbReference type="Pfam" id="PF13302"/>
    </source>
</evidence>
<dbReference type="PANTHER" id="PTHR43792">
    <property type="entry name" value="GNAT FAMILY, PUTATIVE (AFU_ORTHOLOGUE AFUA_3G00765)-RELATED-RELATED"/>
    <property type="match status" value="1"/>
</dbReference>